<dbReference type="InterPro" id="IPR024474">
    <property type="entry name" value="Znf_dom_IS66"/>
</dbReference>
<dbReference type="PANTHER" id="PTHR33678:SF1">
    <property type="entry name" value="BLL1576 PROTEIN"/>
    <property type="match status" value="1"/>
</dbReference>
<proteinExistence type="predicted"/>
<dbReference type="AlphaFoldDB" id="A0A7U7GAH4"/>
<dbReference type="InterPro" id="IPR004291">
    <property type="entry name" value="Transposase_IS66_central"/>
</dbReference>
<reference evidence="5 6" key="1">
    <citation type="journal article" date="2014" name="ISME J.">
        <title>Candidatus Competibacter-lineage genomes retrieved from metagenomes reveal functional metabolic diversity.</title>
        <authorList>
            <person name="McIlroy S.J."/>
            <person name="Albertsen M."/>
            <person name="Andresen E.K."/>
            <person name="Saunders A.M."/>
            <person name="Kristiansen R."/>
            <person name="Stokholm-Bjerregaard M."/>
            <person name="Nielsen K.L."/>
            <person name="Nielsen P.H."/>
        </authorList>
    </citation>
    <scope>NUCLEOTIDE SEQUENCE [LARGE SCALE GENOMIC DNA]</scope>
    <source>
        <strain evidence="5 6">Run_B_J11</strain>
    </source>
</reference>
<comment type="caution">
    <text evidence="5">The sequence shown here is derived from an EMBL/GenBank/DDBJ whole genome shotgun (WGS) entry which is preliminary data.</text>
</comment>
<dbReference type="Proteomes" id="UP000019184">
    <property type="component" value="Unassembled WGS sequence"/>
</dbReference>
<dbReference type="Pfam" id="PF13005">
    <property type="entry name" value="zf-IS66"/>
    <property type="match status" value="1"/>
</dbReference>
<name>A0A7U7GAH4_9GAMM</name>
<feature type="compositionally biased region" description="Low complexity" evidence="1">
    <location>
        <begin position="37"/>
        <end position="46"/>
    </location>
</feature>
<evidence type="ECO:0000259" key="2">
    <source>
        <dbReference type="Pfam" id="PF03050"/>
    </source>
</evidence>
<protein>
    <submittedName>
        <fullName evidence="5">Transposase</fullName>
    </submittedName>
</protein>
<sequence>MELVLGIGQQMEELAGHLEQQAVTLKELQARLEKNSRNSSKPPSSEGYNKPKRTESLRKSGQRPTGGQPGHEGHTLKRSEHPEHTEIHPVVACSQCGLSLDNVDVTADEERQVFDIPSIRIEVTAHRAEIKTCPECGAENRGVFPQNVTGSVQYGTGVKTWAAYFQSQHFVSVERTAQIFEDLLNHRIAEGTLIKAGQELAAGLEPATAAVKEQLRQAVVLHTDESGLRVKGKWHRLPVAATERLTDYTVHAQRGQTAMDDAGVLPEFKGRAMHDHWKPYFGYEACRHALCNAHHLRELPFIKNQYGQRWAAMMADLLLEIKKAVETTQEKGGEVLPAEALARFDQRYDLILNAGYAVNPRLPPLTAGKKPKQRGRPAQTPPLNLLNRLRDFKPQTLAFMADFRVPFDNNQAERDVRMIKVKQKVSGGFRTLEGAKDFARIRGYLSTARKNAVNVFGAIREAFSGQPFIPFCASQ</sequence>
<evidence type="ECO:0000256" key="1">
    <source>
        <dbReference type="SAM" id="MobiDB-lite"/>
    </source>
</evidence>
<keyword evidence="6" id="KW-1185">Reference proteome</keyword>
<gene>
    <name evidence="5" type="ORF">BN874_1960001</name>
</gene>
<feature type="domain" description="Transposase IS66 central" evidence="2">
    <location>
        <begin position="153"/>
        <end position="436"/>
    </location>
</feature>
<feature type="domain" description="DUF6444" evidence="4">
    <location>
        <begin position="12"/>
        <end position="75"/>
    </location>
</feature>
<evidence type="ECO:0000313" key="5">
    <source>
        <dbReference type="EMBL" id="CDH44870.1"/>
    </source>
</evidence>
<feature type="compositionally biased region" description="Basic and acidic residues" evidence="1">
    <location>
        <begin position="71"/>
        <end position="83"/>
    </location>
</feature>
<feature type="region of interest" description="Disordered" evidence="1">
    <location>
        <begin position="362"/>
        <end position="382"/>
    </location>
</feature>
<dbReference type="InterPro" id="IPR045618">
    <property type="entry name" value="DUF6444"/>
</dbReference>
<dbReference type="Pfam" id="PF20042">
    <property type="entry name" value="DUF6444"/>
    <property type="match status" value="1"/>
</dbReference>
<evidence type="ECO:0000259" key="4">
    <source>
        <dbReference type="Pfam" id="PF20042"/>
    </source>
</evidence>
<dbReference type="PANTHER" id="PTHR33678">
    <property type="entry name" value="BLL1576 PROTEIN"/>
    <property type="match status" value="1"/>
</dbReference>
<dbReference type="Pfam" id="PF03050">
    <property type="entry name" value="DDE_Tnp_IS66"/>
    <property type="match status" value="1"/>
</dbReference>
<accession>A0A7U7GAH4</accession>
<evidence type="ECO:0000313" key="6">
    <source>
        <dbReference type="Proteomes" id="UP000019184"/>
    </source>
</evidence>
<feature type="region of interest" description="Disordered" evidence="1">
    <location>
        <begin position="29"/>
        <end position="83"/>
    </location>
</feature>
<dbReference type="EMBL" id="CBTK010000108">
    <property type="protein sequence ID" value="CDH44870.1"/>
    <property type="molecule type" value="Genomic_DNA"/>
</dbReference>
<dbReference type="InterPro" id="IPR052344">
    <property type="entry name" value="Transposase-related"/>
</dbReference>
<feature type="domain" description="Transposase IS66 zinc-finger binding" evidence="3">
    <location>
        <begin position="92"/>
        <end position="137"/>
    </location>
</feature>
<evidence type="ECO:0000259" key="3">
    <source>
        <dbReference type="Pfam" id="PF13005"/>
    </source>
</evidence>
<organism evidence="5 6">
    <name type="scientific">Candidatus Contendobacter odensis Run_B_J11</name>
    <dbReference type="NCBI Taxonomy" id="1400861"/>
    <lineage>
        <taxon>Bacteria</taxon>
        <taxon>Pseudomonadati</taxon>
        <taxon>Pseudomonadota</taxon>
        <taxon>Gammaproteobacteria</taxon>
        <taxon>Candidatus Competibacteraceae</taxon>
        <taxon>Candidatus Contendibacter</taxon>
    </lineage>
</organism>
<dbReference type="NCBIfam" id="NF033517">
    <property type="entry name" value="transpos_IS66"/>
    <property type="match status" value="1"/>
</dbReference>